<gene>
    <name evidence="2" type="ORF">B1991_03280</name>
</gene>
<dbReference type="RefSeq" id="WP_136257276.1">
    <property type="nucleotide sequence ID" value="NZ_MWIO01000011.1"/>
</dbReference>
<dbReference type="PROSITE" id="PS51257">
    <property type="entry name" value="PROKAR_LIPOPROTEIN"/>
    <property type="match status" value="1"/>
</dbReference>
<evidence type="ECO:0000313" key="2">
    <source>
        <dbReference type="EMBL" id="THD09194.1"/>
    </source>
</evidence>
<proteinExistence type="predicted"/>
<evidence type="ECO:0000256" key="1">
    <source>
        <dbReference type="SAM" id="SignalP"/>
    </source>
</evidence>
<dbReference type="Proteomes" id="UP000306317">
    <property type="component" value="Unassembled WGS sequence"/>
</dbReference>
<evidence type="ECO:0008006" key="4">
    <source>
        <dbReference type="Google" id="ProtNLM"/>
    </source>
</evidence>
<dbReference type="OrthoDB" id="5948002at2"/>
<keyword evidence="1" id="KW-0732">Signal</keyword>
<reference evidence="2 3" key="1">
    <citation type="submission" date="2017-02" db="EMBL/GenBank/DDBJ databases">
        <title>Whole genome sequencing of Rhodanobacter lindaniclasticus DSM 17932.</title>
        <authorList>
            <person name="Kumar S."/>
            <person name="Patil P."/>
            <person name="Patil P.B."/>
        </authorList>
    </citation>
    <scope>NUCLEOTIDE SEQUENCE [LARGE SCALE GENOMIC DNA]</scope>
    <source>
        <strain evidence="2 3">DSM 17932</strain>
    </source>
</reference>
<dbReference type="EMBL" id="MWIO01000011">
    <property type="protein sequence ID" value="THD09194.1"/>
    <property type="molecule type" value="Genomic_DNA"/>
</dbReference>
<feature type="chain" id="PRO_5020517156" description="Lipoprotein" evidence="1">
    <location>
        <begin position="20"/>
        <end position="242"/>
    </location>
</feature>
<name>A0A4S3KM81_9GAMM</name>
<dbReference type="AlphaFoldDB" id="A0A4S3KM81"/>
<protein>
    <recommendedName>
        <fullName evidence="4">Lipoprotein</fullName>
    </recommendedName>
</protein>
<keyword evidence="3" id="KW-1185">Reference proteome</keyword>
<organism evidence="2 3">
    <name type="scientific">Rhodanobacter lindaniclasticus</name>
    <dbReference type="NCBI Taxonomy" id="75310"/>
    <lineage>
        <taxon>Bacteria</taxon>
        <taxon>Pseudomonadati</taxon>
        <taxon>Pseudomonadota</taxon>
        <taxon>Gammaproteobacteria</taxon>
        <taxon>Lysobacterales</taxon>
        <taxon>Rhodanobacteraceae</taxon>
        <taxon>Rhodanobacter</taxon>
    </lineage>
</organism>
<evidence type="ECO:0000313" key="3">
    <source>
        <dbReference type="Proteomes" id="UP000306317"/>
    </source>
</evidence>
<feature type="signal peptide" evidence="1">
    <location>
        <begin position="1"/>
        <end position="19"/>
    </location>
</feature>
<sequence>MNRVLLRCAPLVFCAVLLAGCSQGPGTPELTAQQQKAAVDAATAARNLDTYRQLLKLHNDEMVVTMGKDIVQRFPHSDAAKEVMQTLPAIEKRYKENSEKNRLAALWTYQVAPMAGGTQSTASIYSEGDDGEPVRLVLRRHTSWGQSAFLYGSKPGFVCRRNCTIAGRADGKPVRIKAFAPDGGEPALMIRDDKAFIALLEKTRKLELDVTLVDGTRDRRLVYEVGGFDPARWQPVGKAAKR</sequence>
<comment type="caution">
    <text evidence="2">The sequence shown here is derived from an EMBL/GenBank/DDBJ whole genome shotgun (WGS) entry which is preliminary data.</text>
</comment>
<accession>A0A4S3KM81</accession>